<evidence type="ECO:0000313" key="3">
    <source>
        <dbReference type="Proteomes" id="UP001596113"/>
    </source>
</evidence>
<dbReference type="RefSeq" id="WP_378130748.1">
    <property type="nucleotide sequence ID" value="NZ_JBHSMI010000012.1"/>
</dbReference>
<keyword evidence="1" id="KW-0812">Transmembrane</keyword>
<name>A0ABW0HMW8_9BACL</name>
<sequence length="64" mass="7239">MKKIMNNLRNKKSLTTTTMITIRGEAEYNLVTGEGDFMSRDVKNFLYGFLAATFLAIAIYGLIK</sequence>
<evidence type="ECO:0000256" key="1">
    <source>
        <dbReference type="SAM" id="Phobius"/>
    </source>
</evidence>
<organism evidence="2 3">
    <name type="scientific">Cohnella soli</name>
    <dbReference type="NCBI Taxonomy" id="425005"/>
    <lineage>
        <taxon>Bacteria</taxon>
        <taxon>Bacillati</taxon>
        <taxon>Bacillota</taxon>
        <taxon>Bacilli</taxon>
        <taxon>Bacillales</taxon>
        <taxon>Paenibacillaceae</taxon>
        <taxon>Cohnella</taxon>
    </lineage>
</organism>
<protein>
    <submittedName>
        <fullName evidence="2">Uncharacterized protein</fullName>
    </submittedName>
</protein>
<keyword evidence="1" id="KW-1133">Transmembrane helix</keyword>
<dbReference type="EMBL" id="JBHSMI010000012">
    <property type="protein sequence ID" value="MFC5402366.1"/>
    <property type="molecule type" value="Genomic_DNA"/>
</dbReference>
<reference evidence="3" key="1">
    <citation type="journal article" date="2019" name="Int. J. Syst. Evol. Microbiol.">
        <title>The Global Catalogue of Microorganisms (GCM) 10K type strain sequencing project: providing services to taxonomists for standard genome sequencing and annotation.</title>
        <authorList>
            <consortium name="The Broad Institute Genomics Platform"/>
            <consortium name="The Broad Institute Genome Sequencing Center for Infectious Disease"/>
            <person name="Wu L."/>
            <person name="Ma J."/>
        </authorList>
    </citation>
    <scope>NUCLEOTIDE SEQUENCE [LARGE SCALE GENOMIC DNA]</scope>
    <source>
        <strain evidence="3">CGMCC 1.18575</strain>
    </source>
</reference>
<keyword evidence="1" id="KW-0472">Membrane</keyword>
<proteinExistence type="predicted"/>
<feature type="transmembrane region" description="Helical" evidence="1">
    <location>
        <begin position="45"/>
        <end position="63"/>
    </location>
</feature>
<dbReference type="Proteomes" id="UP001596113">
    <property type="component" value="Unassembled WGS sequence"/>
</dbReference>
<keyword evidence="3" id="KW-1185">Reference proteome</keyword>
<gene>
    <name evidence="2" type="ORF">ACFPOF_06415</name>
</gene>
<comment type="caution">
    <text evidence="2">The sequence shown here is derived from an EMBL/GenBank/DDBJ whole genome shotgun (WGS) entry which is preliminary data.</text>
</comment>
<evidence type="ECO:0000313" key="2">
    <source>
        <dbReference type="EMBL" id="MFC5402366.1"/>
    </source>
</evidence>
<accession>A0ABW0HMW8</accession>